<feature type="transmembrane region" description="Helical" evidence="1">
    <location>
        <begin position="163"/>
        <end position="183"/>
    </location>
</feature>
<evidence type="ECO:0000313" key="2">
    <source>
        <dbReference type="EnsemblMetazoa" id="Aqu2.1.20726_001"/>
    </source>
</evidence>
<keyword evidence="1" id="KW-0812">Transmembrane</keyword>
<sequence length="194" mass="21324">MLQKTKDLIGSGDRNIIKRSIALVPEADAIYTLFENIFTKCSEVENAGAWAATIAIPAVLSPYVGMQTLSSLSKMKSECKKILKTIVTVGITSSLLLLFAISDNQKVLNCLDITKCVRINDINELNALNATCNTTHIGDEFFNSTSNQIVIGTECSANNQARIGLQILEIILIMVWGLFFFAVEKLCKDKKEES</sequence>
<protein>
    <submittedName>
        <fullName evidence="2">Uncharacterized protein</fullName>
    </submittedName>
</protein>
<accession>A0A1X7TZQ3</accession>
<dbReference type="EnsemblMetazoa" id="Aqu2.1.20726_001">
    <property type="protein sequence ID" value="Aqu2.1.20726_001"/>
    <property type="gene ID" value="Aqu2.1.20726"/>
</dbReference>
<name>A0A1X7TZQ3_AMPQE</name>
<dbReference type="InParanoid" id="A0A1X7TZQ3"/>
<keyword evidence="1" id="KW-0472">Membrane</keyword>
<organism evidence="2">
    <name type="scientific">Amphimedon queenslandica</name>
    <name type="common">Sponge</name>
    <dbReference type="NCBI Taxonomy" id="400682"/>
    <lineage>
        <taxon>Eukaryota</taxon>
        <taxon>Metazoa</taxon>
        <taxon>Porifera</taxon>
        <taxon>Demospongiae</taxon>
        <taxon>Heteroscleromorpha</taxon>
        <taxon>Haplosclerida</taxon>
        <taxon>Niphatidae</taxon>
        <taxon>Amphimedon</taxon>
    </lineage>
</organism>
<keyword evidence="1" id="KW-1133">Transmembrane helix</keyword>
<dbReference type="AlphaFoldDB" id="A0A1X7TZQ3"/>
<reference evidence="2" key="1">
    <citation type="submission" date="2017-05" db="UniProtKB">
        <authorList>
            <consortium name="EnsemblMetazoa"/>
        </authorList>
    </citation>
    <scope>IDENTIFICATION</scope>
</reference>
<feature type="transmembrane region" description="Helical" evidence="1">
    <location>
        <begin position="82"/>
        <end position="101"/>
    </location>
</feature>
<proteinExistence type="predicted"/>
<evidence type="ECO:0000256" key="1">
    <source>
        <dbReference type="SAM" id="Phobius"/>
    </source>
</evidence>